<dbReference type="Proteomes" id="UP001646157">
    <property type="component" value="Unassembled WGS sequence"/>
</dbReference>
<sequence length="51" mass="6349">MRTLFIYSYELFRLNIYKQTLTVSFLMITYEMIKLKFKGYLLVPHIQFMNF</sequence>
<keyword evidence="1" id="KW-1133">Transmembrane helix</keyword>
<feature type="transmembrane region" description="Helical" evidence="1">
    <location>
        <begin position="16"/>
        <end position="33"/>
    </location>
</feature>
<proteinExistence type="predicted"/>
<evidence type="ECO:0000256" key="1">
    <source>
        <dbReference type="SAM" id="Phobius"/>
    </source>
</evidence>
<comment type="caution">
    <text evidence="2">The sequence shown here is derived from an EMBL/GenBank/DDBJ whole genome shotgun (WGS) entry which is preliminary data.</text>
</comment>
<keyword evidence="1" id="KW-0472">Membrane</keyword>
<gene>
    <name evidence="2" type="ORF">JOC86_000413</name>
</gene>
<dbReference type="EMBL" id="JAFBDZ010000001">
    <property type="protein sequence ID" value="MBM7583876.1"/>
    <property type="molecule type" value="Genomic_DNA"/>
</dbReference>
<reference evidence="2 3" key="1">
    <citation type="submission" date="2021-01" db="EMBL/GenBank/DDBJ databases">
        <title>Genomic Encyclopedia of Type Strains, Phase IV (KMG-IV): sequencing the most valuable type-strain genomes for metagenomic binning, comparative biology and taxonomic classification.</title>
        <authorList>
            <person name="Goeker M."/>
        </authorList>
    </citation>
    <scope>NUCLEOTIDE SEQUENCE [LARGE SCALE GENOMIC DNA]</scope>
    <source>
        <strain evidence="2 3">DSM 24834</strain>
    </source>
</reference>
<organism evidence="2 3">
    <name type="scientific">Rossellomorea pakistanensis</name>
    <dbReference type="NCBI Taxonomy" id="992288"/>
    <lineage>
        <taxon>Bacteria</taxon>
        <taxon>Bacillati</taxon>
        <taxon>Bacillota</taxon>
        <taxon>Bacilli</taxon>
        <taxon>Bacillales</taxon>
        <taxon>Bacillaceae</taxon>
        <taxon>Rossellomorea</taxon>
    </lineage>
</organism>
<protein>
    <submittedName>
        <fullName evidence="2">Uncharacterized protein</fullName>
    </submittedName>
</protein>
<name>A0ABS2N7Q2_9BACI</name>
<keyword evidence="3" id="KW-1185">Reference proteome</keyword>
<accession>A0ABS2N7Q2</accession>
<evidence type="ECO:0000313" key="3">
    <source>
        <dbReference type="Proteomes" id="UP001646157"/>
    </source>
</evidence>
<keyword evidence="1" id="KW-0812">Transmembrane</keyword>
<evidence type="ECO:0000313" key="2">
    <source>
        <dbReference type="EMBL" id="MBM7583876.1"/>
    </source>
</evidence>